<protein>
    <submittedName>
        <fullName evidence="1">Jg21042 protein</fullName>
    </submittedName>
</protein>
<organism evidence="1 2">
    <name type="scientific">Pararge aegeria aegeria</name>
    <dbReference type="NCBI Taxonomy" id="348720"/>
    <lineage>
        <taxon>Eukaryota</taxon>
        <taxon>Metazoa</taxon>
        <taxon>Ecdysozoa</taxon>
        <taxon>Arthropoda</taxon>
        <taxon>Hexapoda</taxon>
        <taxon>Insecta</taxon>
        <taxon>Pterygota</taxon>
        <taxon>Neoptera</taxon>
        <taxon>Endopterygota</taxon>
        <taxon>Lepidoptera</taxon>
        <taxon>Glossata</taxon>
        <taxon>Ditrysia</taxon>
        <taxon>Papilionoidea</taxon>
        <taxon>Nymphalidae</taxon>
        <taxon>Satyrinae</taxon>
        <taxon>Satyrini</taxon>
        <taxon>Parargina</taxon>
        <taxon>Pararge</taxon>
    </lineage>
</organism>
<evidence type="ECO:0000313" key="1">
    <source>
        <dbReference type="EMBL" id="CAH2240568.1"/>
    </source>
</evidence>
<accession>A0A8S4RTS7</accession>
<dbReference type="EMBL" id="CAKXAJ010025534">
    <property type="protein sequence ID" value="CAH2240568.1"/>
    <property type="molecule type" value="Genomic_DNA"/>
</dbReference>
<proteinExistence type="predicted"/>
<keyword evidence="2" id="KW-1185">Reference proteome</keyword>
<dbReference type="Proteomes" id="UP000838756">
    <property type="component" value="Unassembled WGS sequence"/>
</dbReference>
<dbReference type="AlphaFoldDB" id="A0A8S4RTS7"/>
<reference evidence="1" key="1">
    <citation type="submission" date="2022-03" db="EMBL/GenBank/DDBJ databases">
        <authorList>
            <person name="Lindestad O."/>
        </authorList>
    </citation>
    <scope>NUCLEOTIDE SEQUENCE</scope>
</reference>
<name>A0A8S4RTS7_9NEOP</name>
<comment type="caution">
    <text evidence="1">The sequence shown here is derived from an EMBL/GenBank/DDBJ whole genome shotgun (WGS) entry which is preliminary data.</text>
</comment>
<evidence type="ECO:0000313" key="2">
    <source>
        <dbReference type="Proteomes" id="UP000838756"/>
    </source>
</evidence>
<gene>
    <name evidence="1" type="primary">jg21042</name>
    <name evidence="1" type="ORF">PAEG_LOCUS17143</name>
</gene>
<sequence>MDSADDPYVQRGANGSRAQSGCYQEYITAASLRARTLASLFLTLHDRFPAPLSLPRRASFHRASEAQ</sequence>